<name>A0A9Q0RLK8_BLOTA</name>
<evidence type="ECO:0000313" key="2">
    <source>
        <dbReference type="Proteomes" id="UP001142055"/>
    </source>
</evidence>
<protein>
    <submittedName>
        <fullName evidence="1">Uncharacterized protein</fullName>
    </submittedName>
</protein>
<dbReference type="EMBL" id="JAPWDV010000002">
    <property type="protein sequence ID" value="KAJ6218859.1"/>
    <property type="molecule type" value="Genomic_DNA"/>
</dbReference>
<gene>
    <name evidence="1" type="ORF">RDWZM_004671</name>
</gene>
<dbReference type="Proteomes" id="UP001142055">
    <property type="component" value="Chromosome 2"/>
</dbReference>
<keyword evidence="2" id="KW-1185">Reference proteome</keyword>
<organism evidence="1 2">
    <name type="scientific">Blomia tropicalis</name>
    <name type="common">Mite</name>
    <dbReference type="NCBI Taxonomy" id="40697"/>
    <lineage>
        <taxon>Eukaryota</taxon>
        <taxon>Metazoa</taxon>
        <taxon>Ecdysozoa</taxon>
        <taxon>Arthropoda</taxon>
        <taxon>Chelicerata</taxon>
        <taxon>Arachnida</taxon>
        <taxon>Acari</taxon>
        <taxon>Acariformes</taxon>
        <taxon>Sarcoptiformes</taxon>
        <taxon>Astigmata</taxon>
        <taxon>Glycyphagoidea</taxon>
        <taxon>Echimyopodidae</taxon>
        <taxon>Blomia</taxon>
    </lineage>
</organism>
<sequence>MLDNDDTIPDYNIESINSLYSTVQIQNRLKHLSEFNAQQLIGRFDTINNHSSCSNITNNSRFPFDDHAMCKRIHSKTNENFLRTAPFITLHNQYHKEVEPQLMSQLFNSDKIILNYYGKQVGENRHLEKSQLQVEILPETKLKLIFLKDMFKHLYQMMVEFEKKISNYKKCYLIETDVCLIVDKIEQEYKSLLKKQQNYTNSSDFIPLSSNAIINYISRSLNDIDVNPFIQLFRALDKEIVLLEHKLKMIKKDNK</sequence>
<comment type="caution">
    <text evidence="1">The sequence shown here is derived from an EMBL/GenBank/DDBJ whole genome shotgun (WGS) entry which is preliminary data.</text>
</comment>
<proteinExistence type="predicted"/>
<accession>A0A9Q0RLK8</accession>
<dbReference type="AlphaFoldDB" id="A0A9Q0RLK8"/>
<reference evidence="1" key="1">
    <citation type="submission" date="2022-12" db="EMBL/GenBank/DDBJ databases">
        <title>Genome assemblies of Blomia tropicalis.</title>
        <authorList>
            <person name="Cui Y."/>
        </authorList>
    </citation>
    <scope>NUCLEOTIDE SEQUENCE</scope>
    <source>
        <tissue evidence="1">Adult mites</tissue>
    </source>
</reference>
<evidence type="ECO:0000313" key="1">
    <source>
        <dbReference type="EMBL" id="KAJ6218859.1"/>
    </source>
</evidence>